<organism evidence="1 2">
    <name type="scientific">Eiseniibacteriota bacterium</name>
    <dbReference type="NCBI Taxonomy" id="2212470"/>
    <lineage>
        <taxon>Bacteria</taxon>
        <taxon>Candidatus Eiseniibacteriota</taxon>
    </lineage>
</organism>
<protein>
    <submittedName>
        <fullName evidence="1">Uncharacterized protein</fullName>
    </submittedName>
</protein>
<dbReference type="AlphaFoldDB" id="A0A538T363"/>
<feature type="non-terminal residue" evidence="1">
    <location>
        <position position="90"/>
    </location>
</feature>
<evidence type="ECO:0000313" key="2">
    <source>
        <dbReference type="Proteomes" id="UP000317716"/>
    </source>
</evidence>
<name>A0A538T363_UNCEI</name>
<gene>
    <name evidence="1" type="ORF">E6K72_03035</name>
</gene>
<reference evidence="1 2" key="1">
    <citation type="journal article" date="2019" name="Nat. Microbiol.">
        <title>Mediterranean grassland soil C-N compound turnover is dependent on rainfall and depth, and is mediated by genomically divergent microorganisms.</title>
        <authorList>
            <person name="Diamond S."/>
            <person name="Andeer P.F."/>
            <person name="Li Z."/>
            <person name="Crits-Christoph A."/>
            <person name="Burstein D."/>
            <person name="Anantharaman K."/>
            <person name="Lane K.R."/>
            <person name="Thomas B.C."/>
            <person name="Pan C."/>
            <person name="Northen T.R."/>
            <person name="Banfield J.F."/>
        </authorList>
    </citation>
    <scope>NUCLEOTIDE SEQUENCE [LARGE SCALE GENOMIC DNA]</scope>
    <source>
        <strain evidence="1">WS_2</strain>
    </source>
</reference>
<accession>A0A538T363</accession>
<dbReference type="EMBL" id="VBOS01000092">
    <property type="protein sequence ID" value="TMQ58081.1"/>
    <property type="molecule type" value="Genomic_DNA"/>
</dbReference>
<evidence type="ECO:0000313" key="1">
    <source>
        <dbReference type="EMBL" id="TMQ58081.1"/>
    </source>
</evidence>
<dbReference type="Proteomes" id="UP000317716">
    <property type="component" value="Unassembled WGS sequence"/>
</dbReference>
<comment type="caution">
    <text evidence="1">The sequence shown here is derived from an EMBL/GenBank/DDBJ whole genome shotgun (WGS) entry which is preliminary data.</text>
</comment>
<proteinExistence type="predicted"/>
<sequence length="90" mass="9666">MTISDSPGRQVMGLKSDSDGYLQEVSGLWAVKPVNICDPSRTGARSWVSSSTDAERLSADTEGSLQHRVEVHNGRVTGGRVAEQRPGLAR</sequence>